<feature type="transmembrane region" description="Helical" evidence="7">
    <location>
        <begin position="368"/>
        <end position="388"/>
    </location>
</feature>
<feature type="transmembrane region" description="Helical" evidence="7">
    <location>
        <begin position="104"/>
        <end position="130"/>
    </location>
</feature>
<dbReference type="EMBL" id="CAKLDI010000001">
    <property type="protein sequence ID" value="CAH0532461.1"/>
    <property type="molecule type" value="Genomic_DNA"/>
</dbReference>
<dbReference type="PRINTS" id="PR00173">
    <property type="entry name" value="EDTRNSPORT"/>
</dbReference>
<evidence type="ECO:0000256" key="5">
    <source>
        <dbReference type="ARBA" id="ARBA00022989"/>
    </source>
</evidence>
<keyword evidence="9" id="KW-1185">Reference proteome</keyword>
<evidence type="ECO:0000256" key="1">
    <source>
        <dbReference type="ARBA" id="ARBA00004141"/>
    </source>
</evidence>
<feature type="transmembrane region" description="Helical" evidence="7">
    <location>
        <begin position="33"/>
        <end position="52"/>
    </location>
</feature>
<organism evidence="8 9">
    <name type="scientific">Vibrio stylophorae</name>
    <dbReference type="NCBI Taxonomy" id="659351"/>
    <lineage>
        <taxon>Bacteria</taxon>
        <taxon>Pseudomonadati</taxon>
        <taxon>Pseudomonadota</taxon>
        <taxon>Gammaproteobacteria</taxon>
        <taxon>Vibrionales</taxon>
        <taxon>Vibrionaceae</taxon>
        <taxon>Vibrio</taxon>
    </lineage>
</organism>
<feature type="transmembrane region" description="Helical" evidence="7">
    <location>
        <begin position="224"/>
        <end position="244"/>
    </location>
</feature>
<dbReference type="Proteomes" id="UP000838672">
    <property type="component" value="Unassembled WGS sequence"/>
</dbReference>
<sequence>MTGLLLVNLLVFLGLAWLVRTQQRAGHSLSRQVLIGLILGVGFGFLLHLVYVDQSEVIAKTLAWTQVVGGGYVSLLKMIVMPLVLVSMLSAVVKLDRSGSLGKISLTTISILLVTTMIAALIGILVSAGFGLSAEGLTQGVREAQQLEQLGVREAAVQNLTLPQMILSFIPTNPFADLTGARSTSIIAVVIFAILLGLAARHVMHEKPELERGIRGAVEIAQSVVMRLVKMVMALTPYGILALMTKVVASSSWTDILNLLSFIVASYVAIALMFVVHGLLVGLVGVNPIQYFKRVWPVLTFAFSSRSSAATIPLNVEAQIDKLNVPPAIANLSASFGATIGQNGCAGIYPAMLAVMVAPSAGINPMDIHFILSLIGVVAISSFGIAGVGGGATFAALIVLPTMGLNIAVVALLISIEPLIDMARTALNVSGSMTAGTLTSRILGSSKDESSEVLPSGQESA</sequence>
<feature type="transmembrane region" description="Helical" evidence="7">
    <location>
        <begin position="72"/>
        <end position="92"/>
    </location>
</feature>
<keyword evidence="3" id="KW-0813">Transport</keyword>
<comment type="similarity">
    <text evidence="2">Belongs to the dicarboxylate/amino acid:cation symporter (DAACS) (TC 2.A.23) family.</text>
</comment>
<dbReference type="Pfam" id="PF00375">
    <property type="entry name" value="SDF"/>
    <property type="match status" value="1"/>
</dbReference>
<dbReference type="PANTHER" id="PTHR42865">
    <property type="entry name" value="PROTON/GLUTAMATE-ASPARTATE SYMPORTER"/>
    <property type="match status" value="1"/>
</dbReference>
<dbReference type="Gene3D" id="1.10.3860.10">
    <property type="entry name" value="Sodium:dicarboxylate symporter"/>
    <property type="match status" value="1"/>
</dbReference>
<evidence type="ECO:0000313" key="8">
    <source>
        <dbReference type="EMBL" id="CAH0532461.1"/>
    </source>
</evidence>
<evidence type="ECO:0000256" key="2">
    <source>
        <dbReference type="ARBA" id="ARBA00006148"/>
    </source>
</evidence>
<protein>
    <submittedName>
        <fullName evidence="8">L-cystine uptake protein TcyP</fullName>
    </submittedName>
</protein>
<reference evidence="8" key="1">
    <citation type="submission" date="2021-11" db="EMBL/GenBank/DDBJ databases">
        <authorList>
            <person name="Rodrigo-Torres L."/>
            <person name="Arahal R. D."/>
            <person name="Lucena T."/>
        </authorList>
    </citation>
    <scope>NUCLEOTIDE SEQUENCE</scope>
    <source>
        <strain evidence="8">CECT 7929</strain>
    </source>
</reference>
<dbReference type="PANTHER" id="PTHR42865:SF5">
    <property type="entry name" value="L-CYSTINE TRANSPORTER TCYP"/>
    <property type="match status" value="1"/>
</dbReference>
<dbReference type="SUPFAM" id="SSF118215">
    <property type="entry name" value="Proton glutamate symport protein"/>
    <property type="match status" value="1"/>
</dbReference>
<keyword evidence="4 7" id="KW-0812">Transmembrane</keyword>
<dbReference type="InterPro" id="IPR001991">
    <property type="entry name" value="Na-dicarboxylate_symporter"/>
</dbReference>
<feature type="transmembrane region" description="Helical" evidence="7">
    <location>
        <begin position="184"/>
        <end position="203"/>
    </location>
</feature>
<keyword evidence="6 7" id="KW-0472">Membrane</keyword>
<evidence type="ECO:0000256" key="7">
    <source>
        <dbReference type="SAM" id="Phobius"/>
    </source>
</evidence>
<evidence type="ECO:0000313" key="9">
    <source>
        <dbReference type="Proteomes" id="UP000838672"/>
    </source>
</evidence>
<dbReference type="RefSeq" id="WP_237464364.1">
    <property type="nucleotide sequence ID" value="NZ_CAKLDI010000001.1"/>
</dbReference>
<comment type="subcellular location">
    <subcellularLocation>
        <location evidence="1">Membrane</location>
        <topology evidence="1">Multi-pass membrane protein</topology>
    </subcellularLocation>
</comment>
<evidence type="ECO:0000256" key="6">
    <source>
        <dbReference type="ARBA" id="ARBA00023136"/>
    </source>
</evidence>
<gene>
    <name evidence="8" type="primary">tcyP</name>
    <name evidence="8" type="ORF">VST7929_00290</name>
</gene>
<feature type="transmembrane region" description="Helical" evidence="7">
    <location>
        <begin position="6"/>
        <end position="21"/>
    </location>
</feature>
<keyword evidence="5 7" id="KW-1133">Transmembrane helix</keyword>
<dbReference type="InterPro" id="IPR036458">
    <property type="entry name" value="Na:dicarbo_symporter_sf"/>
</dbReference>
<comment type="caution">
    <text evidence="8">The sequence shown here is derived from an EMBL/GenBank/DDBJ whole genome shotgun (WGS) entry which is preliminary data.</text>
</comment>
<evidence type="ECO:0000256" key="3">
    <source>
        <dbReference type="ARBA" id="ARBA00022448"/>
    </source>
</evidence>
<proteinExistence type="inferred from homology"/>
<feature type="transmembrane region" description="Helical" evidence="7">
    <location>
        <begin position="394"/>
        <end position="414"/>
    </location>
</feature>
<accession>A0ABM8ZRD3</accession>
<name>A0ABM8ZRD3_9VIBR</name>
<feature type="transmembrane region" description="Helical" evidence="7">
    <location>
        <begin position="256"/>
        <end position="284"/>
    </location>
</feature>
<evidence type="ECO:0000256" key="4">
    <source>
        <dbReference type="ARBA" id="ARBA00022692"/>
    </source>
</evidence>